<keyword evidence="2" id="KW-1185">Reference proteome</keyword>
<sequence length="85" mass="10088">MKSLDVKPFEFRKKTPNEIFKELEKQLNADFISLKEKIEEKWENTNTSQIDEADLSNEFNWNELSSDDNILNKPACEVAELFYKK</sequence>
<evidence type="ECO:0000313" key="2">
    <source>
        <dbReference type="Proteomes" id="UP000192639"/>
    </source>
</evidence>
<organism evidence="1 2">
    <name type="scientific">Enterospora canceri</name>
    <dbReference type="NCBI Taxonomy" id="1081671"/>
    <lineage>
        <taxon>Eukaryota</taxon>
        <taxon>Fungi</taxon>
        <taxon>Fungi incertae sedis</taxon>
        <taxon>Microsporidia</taxon>
        <taxon>Enterocytozoonidae</taxon>
        <taxon>Enterospora</taxon>
    </lineage>
</organism>
<dbReference type="EMBL" id="LWDP01000011">
    <property type="protein sequence ID" value="ORD94692.1"/>
    <property type="molecule type" value="Genomic_DNA"/>
</dbReference>
<name>A0A1Y1S889_9MICR</name>
<dbReference type="VEuPathDB" id="MicrosporidiaDB:ECANGB1_129"/>
<accession>A0A1Y1S889</accession>
<evidence type="ECO:0000313" key="1">
    <source>
        <dbReference type="EMBL" id="ORD94692.1"/>
    </source>
</evidence>
<proteinExistence type="predicted"/>
<dbReference type="AlphaFoldDB" id="A0A1Y1S889"/>
<protein>
    <submittedName>
        <fullName evidence="1">Uncharacterized protein</fullName>
    </submittedName>
</protein>
<reference evidence="1 2" key="1">
    <citation type="journal article" date="2017" name="Environ. Microbiol.">
        <title>Decay of the glycolytic pathway and adaptation to intranuclear parasitism within Enterocytozoonidae microsporidia.</title>
        <authorList>
            <person name="Wiredu Boakye D."/>
            <person name="Jaroenlak P."/>
            <person name="Prachumwat A."/>
            <person name="Williams T.A."/>
            <person name="Bateman K.S."/>
            <person name="Itsathitphaisarn O."/>
            <person name="Sritunyalucksana K."/>
            <person name="Paszkiewicz K.H."/>
            <person name="Moore K.A."/>
            <person name="Stentiford G.D."/>
            <person name="Williams B.A."/>
        </authorList>
    </citation>
    <scope>NUCLEOTIDE SEQUENCE [LARGE SCALE GENOMIC DNA]</scope>
    <source>
        <strain evidence="1 2">GB1</strain>
    </source>
</reference>
<dbReference type="Proteomes" id="UP000192639">
    <property type="component" value="Unassembled WGS sequence"/>
</dbReference>
<gene>
    <name evidence="1" type="ORF">ECANGB1_129</name>
</gene>
<comment type="caution">
    <text evidence="1">The sequence shown here is derived from an EMBL/GenBank/DDBJ whole genome shotgun (WGS) entry which is preliminary data.</text>
</comment>